<evidence type="ECO:0000313" key="2">
    <source>
        <dbReference type="Proteomes" id="UP000198145"/>
    </source>
</evidence>
<dbReference type="RefSeq" id="WP_088417700.1">
    <property type="nucleotide sequence ID" value="NZ_NJBA01000004.1"/>
</dbReference>
<organism evidence="1 2">
    <name type="scientific">Pseudomonas nitroreducens</name>
    <dbReference type="NCBI Taxonomy" id="46680"/>
    <lineage>
        <taxon>Bacteria</taxon>
        <taxon>Pseudomonadati</taxon>
        <taxon>Pseudomonadota</taxon>
        <taxon>Gammaproteobacteria</taxon>
        <taxon>Pseudomonadales</taxon>
        <taxon>Pseudomonadaceae</taxon>
        <taxon>Pseudomonas</taxon>
    </lineage>
</organism>
<comment type="caution">
    <text evidence="1">The sequence shown here is derived from an EMBL/GenBank/DDBJ whole genome shotgun (WGS) entry which is preliminary data.</text>
</comment>
<gene>
    <name evidence="1" type="ORF">CEG18_12025</name>
</gene>
<evidence type="ECO:0000313" key="1">
    <source>
        <dbReference type="EMBL" id="OWP50274.1"/>
    </source>
</evidence>
<dbReference type="EMBL" id="NJBA01000004">
    <property type="protein sequence ID" value="OWP50274.1"/>
    <property type="molecule type" value="Genomic_DNA"/>
</dbReference>
<sequence length="283" mass="30742">MEFAFAVAMVPILQRGFYTPSLGLGVGTSRMDVLPERQGMPVLQALSLQVFREGEATADPKVATLFVGDEPVGSAAFAYFRVTAGPQVQKFKTELLRGQFLVQVTDNGSPRLGLLRWPVLDAGTSALSYNLTEGQGGGIVTHPAKVPAGARVDDLRKIREVVVLERQADGQWRVAGAGFTAEDALKDIDLEVTDAGTWYALGMDDWGVLFEPGLAVTKGQRVRPSQFEGWLYEITEAGNLPATEPAWWPIQGENPSRQIGTARALAVRYYQPLGHGPFPVEMI</sequence>
<dbReference type="AlphaFoldDB" id="A0A2D0ADW8"/>
<proteinExistence type="predicted"/>
<accession>A0A2D0ADW8</accession>
<protein>
    <submittedName>
        <fullName evidence="1">Uncharacterized protein</fullName>
    </submittedName>
</protein>
<name>A0A2D0ADW8_PSENT</name>
<reference evidence="1 2" key="1">
    <citation type="submission" date="2017-06" db="EMBL/GenBank/DDBJ databases">
        <title>Draft genome of Pseudomonas nitroreducens DF05.</title>
        <authorList>
            <person name="Iyer R."/>
        </authorList>
    </citation>
    <scope>NUCLEOTIDE SEQUENCE [LARGE SCALE GENOMIC DNA]</scope>
    <source>
        <strain evidence="1 2">DF05</strain>
    </source>
</reference>
<dbReference type="Proteomes" id="UP000198145">
    <property type="component" value="Unassembled WGS sequence"/>
</dbReference>